<keyword evidence="1" id="KW-0175">Coiled coil</keyword>
<gene>
    <name evidence="2" type="ORF">C8C78_1287</name>
    <name evidence="3" type="ORF">SAMN04488597_104160</name>
</gene>
<protein>
    <submittedName>
        <fullName evidence="3">Uncharacterized protein</fullName>
    </submittedName>
</protein>
<feature type="coiled-coil region" evidence="1">
    <location>
        <begin position="9"/>
        <end position="36"/>
    </location>
</feature>
<name>A0A1G6KN29_9FIRM</name>
<sequence>MFKTMKRFFNEVSSEGQRIENNLRKAKEEYRNENSSYMNF</sequence>
<accession>A0A1G6KN29</accession>
<dbReference type="EMBL" id="FMYT01000004">
    <property type="protein sequence ID" value="SDC31736.1"/>
    <property type="molecule type" value="Genomic_DNA"/>
</dbReference>
<dbReference type="RefSeq" id="WP_258363637.1">
    <property type="nucleotide sequence ID" value="NZ_FMYT01000004.1"/>
</dbReference>
<evidence type="ECO:0000313" key="5">
    <source>
        <dbReference type="Proteomes" id="UP000324896"/>
    </source>
</evidence>
<proteinExistence type="predicted"/>
<evidence type="ECO:0000313" key="4">
    <source>
        <dbReference type="Proteomes" id="UP000247389"/>
    </source>
</evidence>
<dbReference type="Proteomes" id="UP000324896">
    <property type="component" value="Unassembled WGS sequence"/>
</dbReference>
<evidence type="ECO:0000313" key="2">
    <source>
        <dbReference type="EMBL" id="PXV62889.1"/>
    </source>
</evidence>
<dbReference type="Proteomes" id="UP000247389">
    <property type="component" value="Unassembled WGS sequence"/>
</dbReference>
<dbReference type="EMBL" id="QICM01000028">
    <property type="protein sequence ID" value="PXV62889.1"/>
    <property type="molecule type" value="Genomic_DNA"/>
</dbReference>
<dbReference type="AlphaFoldDB" id="A0A1G6KN29"/>
<reference evidence="2 4" key="2">
    <citation type="submission" date="2018-04" db="EMBL/GenBank/DDBJ databases">
        <title>Subsurface microbial communities from deep shales in Ohio and West Virginia, USA.</title>
        <authorList>
            <person name="Wrighton K."/>
        </authorList>
    </citation>
    <scope>NUCLEOTIDE SEQUENCE [LARGE SCALE GENOMIC DNA]</scope>
    <source>
        <strain evidence="2 4">MSL28</strain>
    </source>
</reference>
<reference evidence="3 5" key="1">
    <citation type="submission" date="2016-10" db="EMBL/GenBank/DDBJ databases">
        <authorList>
            <person name="Varghese N."/>
            <person name="Submissions S."/>
        </authorList>
    </citation>
    <scope>NUCLEOTIDE SEQUENCE [LARGE SCALE GENOMIC DNA]</scope>
    <source>
        <strain evidence="3 5">WG10</strain>
    </source>
</reference>
<evidence type="ECO:0000313" key="3">
    <source>
        <dbReference type="EMBL" id="SDC31736.1"/>
    </source>
</evidence>
<evidence type="ECO:0000256" key="1">
    <source>
        <dbReference type="SAM" id="Coils"/>
    </source>
</evidence>
<organism evidence="3 5">
    <name type="scientific">Halanaerobium congolense</name>
    <dbReference type="NCBI Taxonomy" id="54121"/>
    <lineage>
        <taxon>Bacteria</taxon>
        <taxon>Bacillati</taxon>
        <taxon>Bacillota</taxon>
        <taxon>Clostridia</taxon>
        <taxon>Halanaerobiales</taxon>
        <taxon>Halanaerobiaceae</taxon>
        <taxon>Halanaerobium</taxon>
    </lineage>
</organism>